<organism evidence="1">
    <name type="scientific">Solanum chacoense</name>
    <name type="common">Chaco potato</name>
    <dbReference type="NCBI Taxonomy" id="4108"/>
    <lineage>
        <taxon>Eukaryota</taxon>
        <taxon>Viridiplantae</taxon>
        <taxon>Streptophyta</taxon>
        <taxon>Embryophyta</taxon>
        <taxon>Tracheophyta</taxon>
        <taxon>Spermatophyta</taxon>
        <taxon>Magnoliopsida</taxon>
        <taxon>eudicotyledons</taxon>
        <taxon>Gunneridae</taxon>
        <taxon>Pentapetalae</taxon>
        <taxon>asterids</taxon>
        <taxon>lamiids</taxon>
        <taxon>Solanales</taxon>
        <taxon>Solanaceae</taxon>
        <taxon>Solanoideae</taxon>
        <taxon>Solaneae</taxon>
        <taxon>Solanum</taxon>
    </lineage>
</organism>
<dbReference type="AlphaFoldDB" id="A0A0V0GWL9"/>
<sequence length="116" mass="13299">MVFRKQPLYLLEVVVRFVYTLPFPYPAFGTLLGFCCCIGKIPNTEKTLLYFHHSGLLSNLCPCIFHKVYMSIHTDVSVYVDIHIYAICIRLFIRQVKLSIVPPFDCIQGKNAIKGV</sequence>
<evidence type="ECO:0000313" key="1">
    <source>
        <dbReference type="EMBL" id="JAP11606.1"/>
    </source>
</evidence>
<dbReference type="EMBL" id="GEDG01031038">
    <property type="protein sequence ID" value="JAP11606.1"/>
    <property type="molecule type" value="Transcribed_RNA"/>
</dbReference>
<name>A0A0V0GWL9_SOLCH</name>
<accession>A0A0V0GWL9</accession>
<protein>
    <submittedName>
        <fullName evidence="1">Putative ovule protein</fullName>
    </submittedName>
</protein>
<reference evidence="1" key="1">
    <citation type="submission" date="2015-12" db="EMBL/GenBank/DDBJ databases">
        <title>Gene expression during late stages of embryo sac development: a critical building block for successful pollen-pistil interactions.</title>
        <authorList>
            <person name="Liu Y."/>
            <person name="Joly V."/>
            <person name="Sabar M."/>
            <person name="Matton D.P."/>
        </authorList>
    </citation>
    <scope>NUCLEOTIDE SEQUENCE</scope>
</reference>
<proteinExistence type="predicted"/>